<organism evidence="1 2">
    <name type="scientific">Burkholderia singularis</name>
    <dbReference type="NCBI Taxonomy" id="1503053"/>
    <lineage>
        <taxon>Bacteria</taxon>
        <taxon>Pseudomonadati</taxon>
        <taxon>Pseudomonadota</taxon>
        <taxon>Betaproteobacteria</taxon>
        <taxon>Burkholderiales</taxon>
        <taxon>Burkholderiaceae</taxon>
        <taxon>Burkholderia</taxon>
        <taxon>pseudomallei group</taxon>
    </lineage>
</organism>
<dbReference type="RefSeq" id="WP_059515419.1">
    <property type="nucleotide sequence ID" value="NZ_LOWA01000018.1"/>
</dbReference>
<keyword evidence="2" id="KW-1185">Reference proteome</keyword>
<proteinExistence type="predicted"/>
<comment type="caution">
    <text evidence="1">The sequence shown here is derived from an EMBL/GenBank/DDBJ whole genome shotgun (WGS) entry which is preliminary data.</text>
</comment>
<evidence type="ECO:0000313" key="2">
    <source>
        <dbReference type="Proteomes" id="UP000062788"/>
    </source>
</evidence>
<sequence>MMQMIELSQAEIQEVAGATLFPSTIGVFQNGIGLTAGITTLLQGTAYVGSEALFNVAYALTEALGGAWGPFVPA</sequence>
<dbReference type="EMBL" id="LOWA01000018">
    <property type="protein sequence ID" value="KVE28892.1"/>
    <property type="molecule type" value="Genomic_DNA"/>
</dbReference>
<dbReference type="AlphaFoldDB" id="A0A103E5R7"/>
<reference evidence="1 2" key="1">
    <citation type="submission" date="2015-11" db="EMBL/GenBank/DDBJ databases">
        <title>Expanding the genomic diversity of Burkholderia species for the development of highly accurate diagnostics.</title>
        <authorList>
            <person name="Sahl J."/>
            <person name="Keim P."/>
            <person name="Wagner D."/>
        </authorList>
    </citation>
    <scope>NUCLEOTIDE SEQUENCE [LARGE SCALE GENOMIC DNA]</scope>
    <source>
        <strain evidence="1 2">TSV85</strain>
    </source>
</reference>
<protein>
    <recommendedName>
        <fullName evidence="3">Bacteriocin</fullName>
    </recommendedName>
</protein>
<name>A0A103E5R7_9BURK</name>
<evidence type="ECO:0008006" key="3">
    <source>
        <dbReference type="Google" id="ProtNLM"/>
    </source>
</evidence>
<evidence type="ECO:0000313" key="1">
    <source>
        <dbReference type="EMBL" id="KVE28892.1"/>
    </source>
</evidence>
<gene>
    <name evidence="1" type="ORF">WS67_09385</name>
</gene>
<dbReference type="Proteomes" id="UP000062788">
    <property type="component" value="Unassembled WGS sequence"/>
</dbReference>
<accession>A0A103E5R7</accession>